<dbReference type="Gene3D" id="1.20.1250.20">
    <property type="entry name" value="MFS general substrate transporter like domains"/>
    <property type="match status" value="1"/>
</dbReference>
<dbReference type="InterPro" id="IPR036259">
    <property type="entry name" value="MFS_trans_sf"/>
</dbReference>
<keyword evidence="1" id="KW-0472">Membrane</keyword>
<dbReference type="EMBL" id="JBHDLJ010000002">
    <property type="protein sequence ID" value="MFB0833762.1"/>
    <property type="molecule type" value="Genomic_DNA"/>
</dbReference>
<feature type="transmembrane region" description="Helical" evidence="1">
    <location>
        <begin position="226"/>
        <end position="244"/>
    </location>
</feature>
<dbReference type="InterPro" id="IPR050327">
    <property type="entry name" value="Proton-linked_MCT"/>
</dbReference>
<protein>
    <submittedName>
        <fullName evidence="2">MFS transporter</fullName>
    </submittedName>
</protein>
<evidence type="ECO:0000256" key="1">
    <source>
        <dbReference type="SAM" id="Phobius"/>
    </source>
</evidence>
<evidence type="ECO:0000313" key="3">
    <source>
        <dbReference type="Proteomes" id="UP001575652"/>
    </source>
</evidence>
<dbReference type="PANTHER" id="PTHR11360">
    <property type="entry name" value="MONOCARBOXYLATE TRANSPORTER"/>
    <property type="match status" value="1"/>
</dbReference>
<gene>
    <name evidence="2" type="ORF">ACETWP_04105</name>
</gene>
<feature type="transmembrane region" description="Helical" evidence="1">
    <location>
        <begin position="377"/>
        <end position="398"/>
    </location>
</feature>
<feature type="transmembrane region" description="Helical" evidence="1">
    <location>
        <begin position="114"/>
        <end position="136"/>
    </location>
</feature>
<evidence type="ECO:0000313" key="2">
    <source>
        <dbReference type="EMBL" id="MFB0833762.1"/>
    </source>
</evidence>
<feature type="transmembrane region" description="Helical" evidence="1">
    <location>
        <begin position="315"/>
        <end position="340"/>
    </location>
</feature>
<reference evidence="2 3" key="1">
    <citation type="submission" date="2024-09" db="EMBL/GenBank/DDBJ databases">
        <authorList>
            <person name="Salinas-Garcia M.A."/>
            <person name="Prieme A."/>
        </authorList>
    </citation>
    <scope>NUCLEOTIDE SEQUENCE [LARGE SCALE GENOMIC DNA]</scope>
    <source>
        <strain evidence="2 3">DSM 21081</strain>
    </source>
</reference>
<organism evidence="2 3">
    <name type="scientific">Arthrobacter halodurans</name>
    <dbReference type="NCBI Taxonomy" id="516699"/>
    <lineage>
        <taxon>Bacteria</taxon>
        <taxon>Bacillati</taxon>
        <taxon>Actinomycetota</taxon>
        <taxon>Actinomycetes</taxon>
        <taxon>Micrococcales</taxon>
        <taxon>Micrococcaceae</taxon>
        <taxon>Arthrobacter</taxon>
    </lineage>
</organism>
<comment type="caution">
    <text evidence="2">The sequence shown here is derived from an EMBL/GenBank/DDBJ whole genome shotgun (WGS) entry which is preliminary data.</text>
</comment>
<proteinExistence type="predicted"/>
<dbReference type="RefSeq" id="WP_373970921.1">
    <property type="nucleotide sequence ID" value="NZ_JBHDLJ010000002.1"/>
</dbReference>
<keyword evidence="1" id="KW-1133">Transmembrane helix</keyword>
<feature type="transmembrane region" description="Helical" evidence="1">
    <location>
        <begin position="290"/>
        <end position="309"/>
    </location>
</feature>
<dbReference type="Pfam" id="PF07690">
    <property type="entry name" value="MFS_1"/>
    <property type="match status" value="1"/>
</dbReference>
<feature type="transmembrane region" description="Helical" evidence="1">
    <location>
        <begin position="21"/>
        <end position="46"/>
    </location>
</feature>
<dbReference type="InterPro" id="IPR011701">
    <property type="entry name" value="MFS"/>
</dbReference>
<keyword evidence="1" id="KW-0812">Transmembrane</keyword>
<dbReference type="Proteomes" id="UP001575652">
    <property type="component" value="Unassembled WGS sequence"/>
</dbReference>
<accession>A0ABV4UK90</accession>
<keyword evidence="3" id="KW-1185">Reference proteome</keyword>
<dbReference type="PANTHER" id="PTHR11360:SF308">
    <property type="entry name" value="BLL3089 PROTEIN"/>
    <property type="match status" value="1"/>
</dbReference>
<feature type="transmembrane region" description="Helical" evidence="1">
    <location>
        <begin position="250"/>
        <end position="269"/>
    </location>
</feature>
<sequence>MEPTAAAAPPATGRVGRPRPLVVGALGIGQILAWGSTFYLLTVLSAPITADTGWPTTLVVGGVSAALLCAAAVSPAVGTLISRGRGRAVLIASAAVLAAGLAALSAATTPGLYLAAWTVLGIGMGAGLYSPAFSFLGQLYGGSARSAITALTLYGGFASTLCWPLSAWLVEHIGWRGTCLAYAAAHVAVALPLYAAALPRHAPPQAPTPKTPWASAGSGPGPGMPTVVLVAAVATISTTVSTAMSVHMLTLFQAFGLTATAAVLLAAAIGPSQVAARVVELLAGGRHHPLWTLFAAVSAIAVATTAMGATATVSLVLVVCYGAGIGLASIGNGTAPLAVFGREHYARVMGRIAVPALLAQAAAPLWGSVLIDHLGERRMLLVLGGMAGAAILMVLTLLHTERARRRYRSGPSTTRRRDVP</sequence>
<feature type="transmembrane region" description="Helical" evidence="1">
    <location>
        <begin position="88"/>
        <end position="108"/>
    </location>
</feature>
<feature type="transmembrane region" description="Helical" evidence="1">
    <location>
        <begin position="148"/>
        <end position="169"/>
    </location>
</feature>
<dbReference type="SUPFAM" id="SSF103473">
    <property type="entry name" value="MFS general substrate transporter"/>
    <property type="match status" value="1"/>
</dbReference>
<name>A0ABV4UK90_9MICC</name>
<feature type="transmembrane region" description="Helical" evidence="1">
    <location>
        <begin position="58"/>
        <end position="81"/>
    </location>
</feature>